<comment type="caution">
    <text evidence="2">The sequence shown here is derived from an EMBL/GenBank/DDBJ whole genome shotgun (WGS) entry which is preliminary data.</text>
</comment>
<evidence type="ECO:0000256" key="1">
    <source>
        <dbReference type="SAM" id="MobiDB-lite"/>
    </source>
</evidence>
<dbReference type="EMBL" id="JBAHYK010000769">
    <property type="protein sequence ID" value="KAL0571455.1"/>
    <property type="molecule type" value="Genomic_DNA"/>
</dbReference>
<dbReference type="Proteomes" id="UP001465976">
    <property type="component" value="Unassembled WGS sequence"/>
</dbReference>
<feature type="compositionally biased region" description="Basic and acidic residues" evidence="1">
    <location>
        <begin position="85"/>
        <end position="111"/>
    </location>
</feature>
<accession>A0ABR3F879</accession>
<name>A0ABR3F879_9AGAR</name>
<gene>
    <name evidence="2" type="ORF">V5O48_010507</name>
</gene>
<protein>
    <submittedName>
        <fullName evidence="2">Uncharacterized protein</fullName>
    </submittedName>
</protein>
<evidence type="ECO:0000313" key="2">
    <source>
        <dbReference type="EMBL" id="KAL0571455.1"/>
    </source>
</evidence>
<reference evidence="2 3" key="1">
    <citation type="submission" date="2024-02" db="EMBL/GenBank/DDBJ databases">
        <title>A draft genome for the cacao thread blight pathogen Marasmius crinis-equi.</title>
        <authorList>
            <person name="Cohen S.P."/>
            <person name="Baruah I.K."/>
            <person name="Amoako-Attah I."/>
            <person name="Bukari Y."/>
            <person name="Meinhardt L.W."/>
            <person name="Bailey B.A."/>
        </authorList>
    </citation>
    <scope>NUCLEOTIDE SEQUENCE [LARGE SCALE GENOMIC DNA]</scope>
    <source>
        <strain evidence="2 3">GH-76</strain>
    </source>
</reference>
<proteinExistence type="predicted"/>
<feature type="region of interest" description="Disordered" evidence="1">
    <location>
        <begin position="84"/>
        <end position="111"/>
    </location>
</feature>
<keyword evidence="3" id="KW-1185">Reference proteome</keyword>
<evidence type="ECO:0000313" key="3">
    <source>
        <dbReference type="Proteomes" id="UP001465976"/>
    </source>
</evidence>
<sequence length="130" mass="15098">MEAIINFDKSSLTMRNIKGSLPLHITGLHSYPEITKLLLEASHTEDAPELRKMVASLLEEKNSQLEKELSAFARYIETHLASAKSEYKAKEKHDEEKSRREERNREEEQKWAGEGRWYKGVITWDSNDPP</sequence>
<organism evidence="2 3">
    <name type="scientific">Marasmius crinis-equi</name>
    <dbReference type="NCBI Taxonomy" id="585013"/>
    <lineage>
        <taxon>Eukaryota</taxon>
        <taxon>Fungi</taxon>
        <taxon>Dikarya</taxon>
        <taxon>Basidiomycota</taxon>
        <taxon>Agaricomycotina</taxon>
        <taxon>Agaricomycetes</taxon>
        <taxon>Agaricomycetidae</taxon>
        <taxon>Agaricales</taxon>
        <taxon>Marasmiineae</taxon>
        <taxon>Marasmiaceae</taxon>
        <taxon>Marasmius</taxon>
    </lineage>
</organism>